<dbReference type="Proteomes" id="UP000235672">
    <property type="component" value="Unassembled WGS sequence"/>
</dbReference>
<evidence type="ECO:0000313" key="2">
    <source>
        <dbReference type="Proteomes" id="UP000235672"/>
    </source>
</evidence>
<dbReference type="EMBL" id="KZ613464">
    <property type="protein sequence ID" value="PMD28099.1"/>
    <property type="molecule type" value="Genomic_DNA"/>
</dbReference>
<gene>
    <name evidence="1" type="ORF">NA56DRAFT_695850</name>
</gene>
<dbReference type="AlphaFoldDB" id="A0A2J6QPA4"/>
<protein>
    <submittedName>
        <fullName evidence="1">Uncharacterized protein</fullName>
    </submittedName>
</protein>
<sequence>MSVNSYRRVDLHAFIELRVTVRSRFVPVRVRVRPSWTTASRHGVVVHHRPVRGRRANYCTVQYTNELQKIMAAVRTIRARLMHDRATHRFSNLDAKIAVLMRGSDLHSNLLYCSRWSHSIPPNIVDVPTNLSTPFDYLTNSDTDAGQR</sequence>
<proteinExistence type="predicted"/>
<keyword evidence="2" id="KW-1185">Reference proteome</keyword>
<accession>A0A2J6QPA4</accession>
<organism evidence="1 2">
    <name type="scientific">Hyaloscypha hepaticicola</name>
    <dbReference type="NCBI Taxonomy" id="2082293"/>
    <lineage>
        <taxon>Eukaryota</taxon>
        <taxon>Fungi</taxon>
        <taxon>Dikarya</taxon>
        <taxon>Ascomycota</taxon>
        <taxon>Pezizomycotina</taxon>
        <taxon>Leotiomycetes</taxon>
        <taxon>Helotiales</taxon>
        <taxon>Hyaloscyphaceae</taxon>
        <taxon>Hyaloscypha</taxon>
    </lineage>
</organism>
<evidence type="ECO:0000313" key="1">
    <source>
        <dbReference type="EMBL" id="PMD28099.1"/>
    </source>
</evidence>
<reference evidence="1 2" key="1">
    <citation type="submission" date="2016-05" db="EMBL/GenBank/DDBJ databases">
        <title>A degradative enzymes factory behind the ericoid mycorrhizal symbiosis.</title>
        <authorList>
            <consortium name="DOE Joint Genome Institute"/>
            <person name="Martino E."/>
            <person name="Morin E."/>
            <person name="Grelet G."/>
            <person name="Kuo A."/>
            <person name="Kohler A."/>
            <person name="Daghino S."/>
            <person name="Barry K."/>
            <person name="Choi C."/>
            <person name="Cichocki N."/>
            <person name="Clum A."/>
            <person name="Copeland A."/>
            <person name="Hainaut M."/>
            <person name="Haridas S."/>
            <person name="Labutti K."/>
            <person name="Lindquist E."/>
            <person name="Lipzen A."/>
            <person name="Khouja H.-R."/>
            <person name="Murat C."/>
            <person name="Ohm R."/>
            <person name="Olson A."/>
            <person name="Spatafora J."/>
            <person name="Veneault-Fourrey C."/>
            <person name="Henrissat B."/>
            <person name="Grigoriev I."/>
            <person name="Martin F."/>
            <person name="Perotto S."/>
        </authorList>
    </citation>
    <scope>NUCLEOTIDE SEQUENCE [LARGE SCALE GENOMIC DNA]</scope>
    <source>
        <strain evidence="1 2">UAMH 7357</strain>
    </source>
</reference>
<name>A0A2J6QPA4_9HELO</name>